<keyword evidence="3" id="KW-1185">Reference proteome</keyword>
<evidence type="ECO:0000313" key="2">
    <source>
        <dbReference type="EMBL" id="OUZ39512.1"/>
    </source>
</evidence>
<gene>
    <name evidence="2" type="ORF">CBM15_07585</name>
</gene>
<organism evidence="2 3">
    <name type="scientific">Solibacillus kalamii</name>
    <dbReference type="NCBI Taxonomy" id="1748298"/>
    <lineage>
        <taxon>Bacteria</taxon>
        <taxon>Bacillati</taxon>
        <taxon>Bacillota</taxon>
        <taxon>Bacilli</taxon>
        <taxon>Bacillales</taxon>
        <taxon>Caryophanaceae</taxon>
        <taxon>Solibacillus</taxon>
    </lineage>
</organism>
<reference evidence="2 3" key="1">
    <citation type="journal article" date="2017" name="Int. J. Syst. Evol. Microbiol.">
        <title>Solibacillus kalamii sp. nov., isolated from a high-efficiency particulate arrestance filter system used in the International Space Station.</title>
        <authorList>
            <person name="Checinska Sielaff A."/>
            <person name="Kumar R.M."/>
            <person name="Pal D."/>
            <person name="Mayilraj S."/>
            <person name="Venkateswaran K."/>
        </authorList>
    </citation>
    <scope>NUCLEOTIDE SEQUENCE [LARGE SCALE GENOMIC DNA]</scope>
    <source>
        <strain evidence="2 3">ISSFR-015</strain>
    </source>
</reference>
<keyword evidence="1" id="KW-0472">Membrane</keyword>
<feature type="transmembrane region" description="Helical" evidence="1">
    <location>
        <begin position="156"/>
        <end position="176"/>
    </location>
</feature>
<keyword evidence="2" id="KW-0012">Acyltransferase</keyword>
<dbReference type="Pfam" id="PF11193">
    <property type="entry name" value="DUF2812"/>
    <property type="match status" value="1"/>
</dbReference>
<keyword evidence="1" id="KW-0812">Transmembrane</keyword>
<dbReference type="GO" id="GO:0016746">
    <property type="term" value="F:acyltransferase activity"/>
    <property type="evidence" value="ECO:0007669"/>
    <property type="project" value="UniProtKB-KW"/>
</dbReference>
<comment type="caution">
    <text evidence="2">The sequence shown here is derived from an EMBL/GenBank/DDBJ whole genome shotgun (WGS) entry which is preliminary data.</text>
</comment>
<dbReference type="InterPro" id="IPR021359">
    <property type="entry name" value="DUF2812"/>
</dbReference>
<evidence type="ECO:0000313" key="3">
    <source>
        <dbReference type="Proteomes" id="UP000196594"/>
    </source>
</evidence>
<name>A0ABX3ZIG5_9BACL</name>
<accession>A0ABX3ZIG5</accession>
<keyword evidence="1" id="KW-1133">Transmembrane helix</keyword>
<dbReference type="EMBL" id="NHNT01000003">
    <property type="protein sequence ID" value="OUZ39512.1"/>
    <property type="molecule type" value="Genomic_DNA"/>
</dbReference>
<dbReference type="RefSeq" id="WP_087616836.1">
    <property type="nucleotide sequence ID" value="NZ_JAFBEY010000001.1"/>
</dbReference>
<proteinExistence type="predicted"/>
<evidence type="ECO:0000256" key="1">
    <source>
        <dbReference type="SAM" id="Phobius"/>
    </source>
</evidence>
<sequence>MAEIVRRIRPGQSWRIKEHESWFSDMSEQGLHFFEIGTYFAKFKKGDRKRMDYRLELAKSKYISSEKIRLYEESGWDYIASDRNFHVFAAPTERKANEPPINREEQISIAKKAFNKTLFNFIVNFIAIILITTVFVKSFENGNISVLQLIDGYTLAPLLVLFVNFIQILPIGKSLFGINCLRNELKAGILDDQQKPWENFYRSGIVYSFIVLVITLTLVFIPIYQIWSMKTTSLPEEDTGLPIVRLASIENQPHLKRKPFYFDGEDLGSTYSSQWNIFASVQYDSTEMGVIQEGEWYDPNHAYQPSISSEVYKLRFHSHVSSLVNELIIKHTYGSDPASFKERKHTAFDRLLIRDNSFHKDFLFVRGRTVMYINYRGQVKDDVIIEKAAEKMALLADD</sequence>
<keyword evidence="2" id="KW-0808">Transferase</keyword>
<feature type="transmembrane region" description="Helical" evidence="1">
    <location>
        <begin position="205"/>
        <end position="227"/>
    </location>
</feature>
<protein>
    <submittedName>
        <fullName evidence="2">Acyltransferase</fullName>
    </submittedName>
</protein>
<feature type="transmembrane region" description="Helical" evidence="1">
    <location>
        <begin position="118"/>
        <end position="136"/>
    </location>
</feature>
<dbReference type="Proteomes" id="UP000196594">
    <property type="component" value="Unassembled WGS sequence"/>
</dbReference>